<keyword evidence="2" id="KW-1185">Reference proteome</keyword>
<dbReference type="EMBL" id="JAATVY010000027">
    <property type="protein sequence ID" value="NJC73220.1"/>
    <property type="molecule type" value="Genomic_DNA"/>
</dbReference>
<proteinExistence type="predicted"/>
<evidence type="ECO:0000313" key="2">
    <source>
        <dbReference type="Proteomes" id="UP000722989"/>
    </source>
</evidence>
<accession>A0ABX0Y714</accession>
<sequence length="84" mass="9383">MPDRDTPQEIVNRRTVGAEVVLGGIDLRWYPYRHLAVVSQRHFTTTGMSEILAAADVLAQSGWELVQVGEFGKGPLMCAIMRRL</sequence>
<name>A0ABX0Y714_9ACTN</name>
<protein>
    <submittedName>
        <fullName evidence="1">Transcriptional regulator</fullName>
    </submittedName>
</protein>
<dbReference type="RefSeq" id="WP_167928130.1">
    <property type="nucleotide sequence ID" value="NZ_JAATVY010000027.1"/>
</dbReference>
<reference evidence="1 2" key="1">
    <citation type="submission" date="2020-03" db="EMBL/GenBank/DDBJ databases">
        <title>WGS of the type strain of Planosporangium spp.</title>
        <authorList>
            <person name="Thawai C."/>
        </authorList>
    </citation>
    <scope>NUCLEOTIDE SEQUENCE [LARGE SCALE GENOMIC DNA]</scope>
    <source>
        <strain evidence="1 2">TBRC 5610</strain>
    </source>
</reference>
<dbReference type="Proteomes" id="UP000722989">
    <property type="component" value="Unassembled WGS sequence"/>
</dbReference>
<evidence type="ECO:0000313" key="1">
    <source>
        <dbReference type="EMBL" id="NJC73220.1"/>
    </source>
</evidence>
<gene>
    <name evidence="1" type="ORF">HC031_26390</name>
</gene>
<organism evidence="1 2">
    <name type="scientific">Planosporangium thailandense</name>
    <dbReference type="NCBI Taxonomy" id="765197"/>
    <lineage>
        <taxon>Bacteria</taxon>
        <taxon>Bacillati</taxon>
        <taxon>Actinomycetota</taxon>
        <taxon>Actinomycetes</taxon>
        <taxon>Micromonosporales</taxon>
        <taxon>Micromonosporaceae</taxon>
        <taxon>Planosporangium</taxon>
    </lineage>
</organism>
<comment type="caution">
    <text evidence="1">The sequence shown here is derived from an EMBL/GenBank/DDBJ whole genome shotgun (WGS) entry which is preliminary data.</text>
</comment>